<protein>
    <submittedName>
        <fullName evidence="1">Uncharacterized protein</fullName>
    </submittedName>
</protein>
<evidence type="ECO:0000313" key="2">
    <source>
        <dbReference type="Proteomes" id="UP000315353"/>
    </source>
</evidence>
<sequence>MLSGTALAGTDDSPYFKVPSSRLVCVDARSLFVHALKNETESENAAMAATVFTAAAFRIGSCLGTK</sequence>
<dbReference type="AlphaFoldDB" id="A0AB73B8C6"/>
<proteinExistence type="predicted"/>
<dbReference type="Proteomes" id="UP000315353">
    <property type="component" value="Unassembled WGS sequence"/>
</dbReference>
<accession>A0AB73B8C6</accession>
<gene>
    <name evidence="1" type="ORF">CFL01nite_15210</name>
</gene>
<name>A0AB73B8C6_CORFL</name>
<reference evidence="1 2" key="1">
    <citation type="submission" date="2019-06" db="EMBL/GenBank/DDBJ databases">
        <title>Whole genome shotgun sequence of Corynebacterium flavescens NBRC 14136.</title>
        <authorList>
            <person name="Hosoyama A."/>
            <person name="Uohara A."/>
            <person name="Ohji S."/>
            <person name="Ichikawa N."/>
        </authorList>
    </citation>
    <scope>NUCLEOTIDE SEQUENCE [LARGE SCALE GENOMIC DNA]</scope>
    <source>
        <strain evidence="1 2">NBRC 14136</strain>
    </source>
</reference>
<organism evidence="1 2">
    <name type="scientific">Corynebacterium flavescens</name>
    <dbReference type="NCBI Taxonomy" id="28028"/>
    <lineage>
        <taxon>Bacteria</taxon>
        <taxon>Bacillati</taxon>
        <taxon>Actinomycetota</taxon>
        <taxon>Actinomycetes</taxon>
        <taxon>Mycobacteriales</taxon>
        <taxon>Corynebacteriaceae</taxon>
        <taxon>Corynebacterium</taxon>
    </lineage>
</organism>
<dbReference type="EMBL" id="BJNB01000022">
    <property type="protein sequence ID" value="GEB98026.1"/>
    <property type="molecule type" value="Genomic_DNA"/>
</dbReference>
<evidence type="ECO:0000313" key="1">
    <source>
        <dbReference type="EMBL" id="GEB98026.1"/>
    </source>
</evidence>
<comment type="caution">
    <text evidence="1">The sequence shown here is derived from an EMBL/GenBank/DDBJ whole genome shotgun (WGS) entry which is preliminary data.</text>
</comment>